<accession>A0A1X7GFE6</accession>
<feature type="transmembrane region" description="Helical" evidence="1">
    <location>
        <begin position="166"/>
        <end position="183"/>
    </location>
</feature>
<sequence length="247" mass="28166">MMRLLKYDWKRNASSVLGLMTILLIVQILITSAGYMRGWEFGVMLALSMLAYGVVSTILIVMVCRTFDQNIKVYNRRLLPVRSIWSIVSSLIQSWISMLILMVLVILHMTILWKIEGLEYVVRWSSFVALDYVVAAVAGIWKFTFVMLVIFLSITVARAIGKKGSLWIGILFFFAIQTAIEWLEFKIFTFDNGWVGQAFSFSVEQGGMATINNEFIEIPLGPHVFEMLLAAGFIYAMVYLIDRKVEA</sequence>
<keyword evidence="1" id="KW-0812">Transmembrane</keyword>
<proteinExistence type="predicted"/>
<keyword evidence="1" id="KW-0472">Membrane</keyword>
<dbReference type="STRING" id="1313296.SAMN05661091_0447"/>
<feature type="transmembrane region" description="Helical" evidence="1">
    <location>
        <begin position="84"/>
        <end position="112"/>
    </location>
</feature>
<dbReference type="EMBL" id="LT840184">
    <property type="protein sequence ID" value="SMF68460.1"/>
    <property type="molecule type" value="Genomic_DNA"/>
</dbReference>
<evidence type="ECO:0008006" key="4">
    <source>
        <dbReference type="Google" id="ProtNLM"/>
    </source>
</evidence>
<dbReference type="Proteomes" id="UP000192940">
    <property type="component" value="Chromosome I"/>
</dbReference>
<keyword evidence="1" id="KW-1133">Transmembrane helix</keyword>
<keyword evidence="3" id="KW-1185">Reference proteome</keyword>
<evidence type="ECO:0000313" key="2">
    <source>
        <dbReference type="EMBL" id="SMF68460.1"/>
    </source>
</evidence>
<feature type="transmembrane region" description="Helical" evidence="1">
    <location>
        <begin position="223"/>
        <end position="241"/>
    </location>
</feature>
<evidence type="ECO:0000313" key="3">
    <source>
        <dbReference type="Proteomes" id="UP000192940"/>
    </source>
</evidence>
<feature type="transmembrane region" description="Helical" evidence="1">
    <location>
        <begin position="132"/>
        <end position="154"/>
    </location>
</feature>
<dbReference type="RefSeq" id="WP_208917573.1">
    <property type="nucleotide sequence ID" value="NZ_LT840184.1"/>
</dbReference>
<feature type="transmembrane region" description="Helical" evidence="1">
    <location>
        <begin position="12"/>
        <end position="35"/>
    </location>
</feature>
<dbReference type="AlphaFoldDB" id="A0A1X7GFE6"/>
<reference evidence="2 3" key="1">
    <citation type="submission" date="2017-04" db="EMBL/GenBank/DDBJ databases">
        <authorList>
            <person name="Afonso C.L."/>
            <person name="Miller P.J."/>
            <person name="Scott M.A."/>
            <person name="Spackman E."/>
            <person name="Goraichik I."/>
            <person name="Dimitrov K.M."/>
            <person name="Suarez D.L."/>
            <person name="Swayne D.E."/>
        </authorList>
    </citation>
    <scope>NUCLEOTIDE SEQUENCE [LARGE SCALE GENOMIC DNA]</scope>
    <source>
        <strain evidence="2 3">N3/975</strain>
    </source>
</reference>
<protein>
    <recommendedName>
        <fullName evidence="4">ABC-2 type transport system permease protein</fullName>
    </recommendedName>
</protein>
<evidence type="ECO:0000256" key="1">
    <source>
        <dbReference type="SAM" id="Phobius"/>
    </source>
</evidence>
<gene>
    <name evidence="2" type="ORF">SAMN05661091_0447</name>
</gene>
<name>A0A1X7GFE6_9BACL</name>
<feature type="transmembrane region" description="Helical" evidence="1">
    <location>
        <begin position="41"/>
        <end position="63"/>
    </location>
</feature>
<organism evidence="2 3">
    <name type="scientific">Paenibacillus uliginis N3/975</name>
    <dbReference type="NCBI Taxonomy" id="1313296"/>
    <lineage>
        <taxon>Bacteria</taxon>
        <taxon>Bacillati</taxon>
        <taxon>Bacillota</taxon>
        <taxon>Bacilli</taxon>
        <taxon>Bacillales</taxon>
        <taxon>Paenibacillaceae</taxon>
        <taxon>Paenibacillus</taxon>
    </lineage>
</organism>